<evidence type="ECO:0000256" key="1">
    <source>
        <dbReference type="SAM" id="MobiDB-lite"/>
    </source>
</evidence>
<feature type="region of interest" description="Disordered" evidence="1">
    <location>
        <begin position="85"/>
        <end position="107"/>
    </location>
</feature>
<evidence type="ECO:0000313" key="3">
    <source>
        <dbReference type="EMBL" id="KAK4450392.1"/>
    </source>
</evidence>
<dbReference type="Proteomes" id="UP001321760">
    <property type="component" value="Unassembled WGS sequence"/>
</dbReference>
<sequence>MWLLLCRVWLTHPGAPGQIPTDLSELKIWIDESYGSVNVLICTQAVRKPDTHAICNGGVSMWLQPHSCNSCKSCTTAVPLGDDSARRSGPANVSGRIAKVPDTTGPPQPPPYAAPRLLCVCQLPLPPKVGRRVAFLQRLRIQPPSFLGAASVSTCVGSSRDIPCPVFYIASSACLCLGSPGTIEDNTDGLIIHGTYLILAKLTCSSLVSSAR</sequence>
<organism evidence="3 4">
    <name type="scientific">Podospora aff. communis PSN243</name>
    <dbReference type="NCBI Taxonomy" id="3040156"/>
    <lineage>
        <taxon>Eukaryota</taxon>
        <taxon>Fungi</taxon>
        <taxon>Dikarya</taxon>
        <taxon>Ascomycota</taxon>
        <taxon>Pezizomycotina</taxon>
        <taxon>Sordariomycetes</taxon>
        <taxon>Sordariomycetidae</taxon>
        <taxon>Sordariales</taxon>
        <taxon>Podosporaceae</taxon>
        <taxon>Podospora</taxon>
    </lineage>
</organism>
<comment type="caution">
    <text evidence="3">The sequence shown here is derived from an EMBL/GenBank/DDBJ whole genome shotgun (WGS) entry which is preliminary data.</text>
</comment>
<keyword evidence="2" id="KW-0732">Signal</keyword>
<keyword evidence="4" id="KW-1185">Reference proteome</keyword>
<feature type="chain" id="PRO_5043933866" evidence="2">
    <location>
        <begin position="18"/>
        <end position="212"/>
    </location>
</feature>
<evidence type="ECO:0000256" key="2">
    <source>
        <dbReference type="SAM" id="SignalP"/>
    </source>
</evidence>
<gene>
    <name evidence="3" type="ORF">QBC34DRAFT_78998</name>
</gene>
<proteinExistence type="predicted"/>
<evidence type="ECO:0000313" key="4">
    <source>
        <dbReference type="Proteomes" id="UP001321760"/>
    </source>
</evidence>
<name>A0AAV9GQA5_9PEZI</name>
<feature type="signal peptide" evidence="2">
    <location>
        <begin position="1"/>
        <end position="17"/>
    </location>
</feature>
<reference evidence="3" key="2">
    <citation type="submission" date="2023-05" db="EMBL/GenBank/DDBJ databases">
        <authorList>
            <consortium name="Lawrence Berkeley National Laboratory"/>
            <person name="Steindorff A."/>
            <person name="Hensen N."/>
            <person name="Bonometti L."/>
            <person name="Westerberg I."/>
            <person name="Brannstrom I.O."/>
            <person name="Guillou S."/>
            <person name="Cros-Aarteil S."/>
            <person name="Calhoun S."/>
            <person name="Haridas S."/>
            <person name="Kuo A."/>
            <person name="Mondo S."/>
            <person name="Pangilinan J."/>
            <person name="Riley R."/>
            <person name="Labutti K."/>
            <person name="Andreopoulos B."/>
            <person name="Lipzen A."/>
            <person name="Chen C."/>
            <person name="Yanf M."/>
            <person name="Daum C."/>
            <person name="Ng V."/>
            <person name="Clum A."/>
            <person name="Ohm R."/>
            <person name="Martin F."/>
            <person name="Silar P."/>
            <person name="Natvig D."/>
            <person name="Lalanne C."/>
            <person name="Gautier V."/>
            <person name="Ament-Velasquez S.L."/>
            <person name="Kruys A."/>
            <person name="Hutchinson M.I."/>
            <person name="Powell A.J."/>
            <person name="Barry K."/>
            <person name="Miller A.N."/>
            <person name="Grigoriev I.V."/>
            <person name="Debuchy R."/>
            <person name="Gladieux P."/>
            <person name="Thoren M.H."/>
            <person name="Johannesson H."/>
        </authorList>
    </citation>
    <scope>NUCLEOTIDE SEQUENCE</scope>
    <source>
        <strain evidence="3">PSN243</strain>
    </source>
</reference>
<dbReference type="AlphaFoldDB" id="A0AAV9GQA5"/>
<reference evidence="3" key="1">
    <citation type="journal article" date="2023" name="Mol. Phylogenet. Evol.">
        <title>Genome-scale phylogeny and comparative genomics of the fungal order Sordariales.</title>
        <authorList>
            <person name="Hensen N."/>
            <person name="Bonometti L."/>
            <person name="Westerberg I."/>
            <person name="Brannstrom I.O."/>
            <person name="Guillou S."/>
            <person name="Cros-Aarteil S."/>
            <person name="Calhoun S."/>
            <person name="Haridas S."/>
            <person name="Kuo A."/>
            <person name="Mondo S."/>
            <person name="Pangilinan J."/>
            <person name="Riley R."/>
            <person name="LaButti K."/>
            <person name="Andreopoulos B."/>
            <person name="Lipzen A."/>
            <person name="Chen C."/>
            <person name="Yan M."/>
            <person name="Daum C."/>
            <person name="Ng V."/>
            <person name="Clum A."/>
            <person name="Steindorff A."/>
            <person name="Ohm R.A."/>
            <person name="Martin F."/>
            <person name="Silar P."/>
            <person name="Natvig D.O."/>
            <person name="Lalanne C."/>
            <person name="Gautier V."/>
            <person name="Ament-Velasquez S.L."/>
            <person name="Kruys A."/>
            <person name="Hutchinson M.I."/>
            <person name="Powell A.J."/>
            <person name="Barry K."/>
            <person name="Miller A.N."/>
            <person name="Grigoriev I.V."/>
            <person name="Debuchy R."/>
            <person name="Gladieux P."/>
            <person name="Hiltunen Thoren M."/>
            <person name="Johannesson H."/>
        </authorList>
    </citation>
    <scope>NUCLEOTIDE SEQUENCE</scope>
    <source>
        <strain evidence="3">PSN243</strain>
    </source>
</reference>
<dbReference type="EMBL" id="MU865933">
    <property type="protein sequence ID" value="KAK4450392.1"/>
    <property type="molecule type" value="Genomic_DNA"/>
</dbReference>
<protein>
    <submittedName>
        <fullName evidence="3">Uncharacterized protein</fullName>
    </submittedName>
</protein>
<accession>A0AAV9GQA5</accession>